<dbReference type="OrthoDB" id="5422841at2759"/>
<dbReference type="InterPro" id="IPR036864">
    <property type="entry name" value="Zn2-C6_fun-type_DNA-bd_sf"/>
</dbReference>
<dbReference type="InterPro" id="IPR001138">
    <property type="entry name" value="Zn2Cys6_DnaBD"/>
</dbReference>
<feature type="compositionally biased region" description="Basic residues" evidence="2">
    <location>
        <begin position="22"/>
        <end position="31"/>
    </location>
</feature>
<proteinExistence type="predicted"/>
<feature type="region of interest" description="Disordered" evidence="2">
    <location>
        <begin position="290"/>
        <end position="311"/>
    </location>
</feature>
<dbReference type="EMBL" id="MU001670">
    <property type="protein sequence ID" value="KAF2461785.1"/>
    <property type="molecule type" value="Genomic_DNA"/>
</dbReference>
<organism evidence="3 4">
    <name type="scientific">Lineolata rhizophorae</name>
    <dbReference type="NCBI Taxonomy" id="578093"/>
    <lineage>
        <taxon>Eukaryota</taxon>
        <taxon>Fungi</taxon>
        <taxon>Dikarya</taxon>
        <taxon>Ascomycota</taxon>
        <taxon>Pezizomycotina</taxon>
        <taxon>Dothideomycetes</taxon>
        <taxon>Dothideomycetes incertae sedis</taxon>
        <taxon>Lineolatales</taxon>
        <taxon>Lineolataceae</taxon>
        <taxon>Lineolata</taxon>
    </lineage>
</organism>
<evidence type="ECO:0000256" key="2">
    <source>
        <dbReference type="SAM" id="MobiDB-lite"/>
    </source>
</evidence>
<keyword evidence="4" id="KW-1185">Reference proteome</keyword>
<accession>A0A6A6PCS4</accession>
<feature type="compositionally biased region" description="Gly residues" evidence="2">
    <location>
        <begin position="55"/>
        <end position="65"/>
    </location>
</feature>
<dbReference type="GO" id="GO:0000981">
    <property type="term" value="F:DNA-binding transcription factor activity, RNA polymerase II-specific"/>
    <property type="evidence" value="ECO:0007669"/>
    <property type="project" value="InterPro"/>
</dbReference>
<dbReference type="SUPFAM" id="SSF57701">
    <property type="entry name" value="Zn2/Cys6 DNA-binding domain"/>
    <property type="match status" value="1"/>
</dbReference>
<dbReference type="Proteomes" id="UP000799766">
    <property type="component" value="Unassembled WGS sequence"/>
</dbReference>
<sequence length="396" mass="42515">METGAVHHGSGPSASDGAASSHHQHHQHHPQRLSTPSAATSDLKRKRSPSHEAGGPAGSGAGAGAGSQHHHLQINYLARQSPDDLPLASGDDALPALLHLLADYQGVLDRHESMAVNLGARPLGPILIRRFERLFDAPPRVLKYHGNKDTGASPGAGTVTWLDVVEFAKNKPEQFALGQMSEGQRVCQFYTKQCRVQISEEDFVLISSGIPQKMIPPQPIMEDEEKELGTLEILEKNLTQICQLADQVAARTRQLNHRLKARKQAILDRRANDPHPIRASSPSNVALMNGASSASASAPVPPPPSSSSSHAALANLAQAATASPSGGFVADDGGPFKADMVARMETLGKGERVLPPCDRCRRLHMDCLKNLTACVGCTKKHAKCSWREVREDEVRG</sequence>
<evidence type="ECO:0000313" key="3">
    <source>
        <dbReference type="EMBL" id="KAF2461785.1"/>
    </source>
</evidence>
<dbReference type="AlphaFoldDB" id="A0A6A6PCS4"/>
<dbReference type="GO" id="GO:0008270">
    <property type="term" value="F:zinc ion binding"/>
    <property type="evidence" value="ECO:0007669"/>
    <property type="project" value="InterPro"/>
</dbReference>
<feature type="compositionally biased region" description="Low complexity" evidence="2">
    <location>
        <begin position="7"/>
        <end position="21"/>
    </location>
</feature>
<name>A0A6A6PCS4_9PEZI</name>
<feature type="non-terminal residue" evidence="3">
    <location>
        <position position="396"/>
    </location>
</feature>
<protein>
    <recommendedName>
        <fullName evidence="5">Zn(2)-C6 fungal-type domain-containing protein</fullName>
    </recommendedName>
</protein>
<gene>
    <name evidence="3" type="ORF">BDY21DRAFT_312471</name>
</gene>
<feature type="region of interest" description="Disordered" evidence="2">
    <location>
        <begin position="1"/>
        <end position="68"/>
    </location>
</feature>
<evidence type="ECO:0000256" key="1">
    <source>
        <dbReference type="ARBA" id="ARBA00023242"/>
    </source>
</evidence>
<evidence type="ECO:0000313" key="4">
    <source>
        <dbReference type="Proteomes" id="UP000799766"/>
    </source>
</evidence>
<keyword evidence="1" id="KW-0539">Nucleus</keyword>
<evidence type="ECO:0008006" key="5">
    <source>
        <dbReference type="Google" id="ProtNLM"/>
    </source>
</evidence>
<reference evidence="3" key="1">
    <citation type="journal article" date="2020" name="Stud. Mycol.">
        <title>101 Dothideomycetes genomes: a test case for predicting lifestyles and emergence of pathogens.</title>
        <authorList>
            <person name="Haridas S."/>
            <person name="Albert R."/>
            <person name="Binder M."/>
            <person name="Bloem J."/>
            <person name="Labutti K."/>
            <person name="Salamov A."/>
            <person name="Andreopoulos B."/>
            <person name="Baker S."/>
            <person name="Barry K."/>
            <person name="Bills G."/>
            <person name="Bluhm B."/>
            <person name="Cannon C."/>
            <person name="Castanera R."/>
            <person name="Culley D."/>
            <person name="Daum C."/>
            <person name="Ezra D."/>
            <person name="Gonzalez J."/>
            <person name="Henrissat B."/>
            <person name="Kuo A."/>
            <person name="Liang C."/>
            <person name="Lipzen A."/>
            <person name="Lutzoni F."/>
            <person name="Magnuson J."/>
            <person name="Mondo S."/>
            <person name="Nolan M."/>
            <person name="Ohm R."/>
            <person name="Pangilinan J."/>
            <person name="Park H.-J."/>
            <person name="Ramirez L."/>
            <person name="Alfaro M."/>
            <person name="Sun H."/>
            <person name="Tritt A."/>
            <person name="Yoshinaga Y."/>
            <person name="Zwiers L.-H."/>
            <person name="Turgeon B."/>
            <person name="Goodwin S."/>
            <person name="Spatafora J."/>
            <person name="Crous P."/>
            <person name="Grigoriev I."/>
        </authorList>
    </citation>
    <scope>NUCLEOTIDE SEQUENCE</scope>
    <source>
        <strain evidence="3">ATCC 16933</strain>
    </source>
</reference>
<dbReference type="CDD" id="cd00067">
    <property type="entry name" value="GAL4"/>
    <property type="match status" value="1"/>
</dbReference>